<name>A0A4C1TUN3_EUMVA</name>
<dbReference type="AlphaFoldDB" id="A0A4C1TUN3"/>
<proteinExistence type="predicted"/>
<evidence type="ECO:0000313" key="1">
    <source>
        <dbReference type="EMBL" id="GBP17731.1"/>
    </source>
</evidence>
<protein>
    <submittedName>
        <fullName evidence="1">Uncharacterized protein</fullName>
    </submittedName>
</protein>
<sequence length="69" mass="7657">MVAVKEGHLNFHSLDETQERAFCGCVALVKQAHFRAATKLATAPEGGLQAHYIRGQESLPNYFDEKLDP</sequence>
<dbReference type="Proteomes" id="UP000299102">
    <property type="component" value="Unassembled WGS sequence"/>
</dbReference>
<keyword evidence="2" id="KW-1185">Reference proteome</keyword>
<reference evidence="1 2" key="1">
    <citation type="journal article" date="2019" name="Commun. Biol.">
        <title>The bagworm genome reveals a unique fibroin gene that provides high tensile strength.</title>
        <authorList>
            <person name="Kono N."/>
            <person name="Nakamura H."/>
            <person name="Ohtoshi R."/>
            <person name="Tomita M."/>
            <person name="Numata K."/>
            <person name="Arakawa K."/>
        </authorList>
    </citation>
    <scope>NUCLEOTIDE SEQUENCE [LARGE SCALE GENOMIC DNA]</scope>
</reference>
<evidence type="ECO:0000313" key="2">
    <source>
        <dbReference type="Proteomes" id="UP000299102"/>
    </source>
</evidence>
<dbReference type="EMBL" id="BGZK01000090">
    <property type="protein sequence ID" value="GBP17731.1"/>
    <property type="molecule type" value="Genomic_DNA"/>
</dbReference>
<comment type="caution">
    <text evidence="1">The sequence shown here is derived from an EMBL/GenBank/DDBJ whole genome shotgun (WGS) entry which is preliminary data.</text>
</comment>
<gene>
    <name evidence="1" type="ORF">EVAR_102589_1</name>
</gene>
<accession>A0A4C1TUN3</accession>
<organism evidence="1 2">
    <name type="scientific">Eumeta variegata</name>
    <name type="common">Bagworm moth</name>
    <name type="synonym">Eumeta japonica</name>
    <dbReference type="NCBI Taxonomy" id="151549"/>
    <lineage>
        <taxon>Eukaryota</taxon>
        <taxon>Metazoa</taxon>
        <taxon>Ecdysozoa</taxon>
        <taxon>Arthropoda</taxon>
        <taxon>Hexapoda</taxon>
        <taxon>Insecta</taxon>
        <taxon>Pterygota</taxon>
        <taxon>Neoptera</taxon>
        <taxon>Endopterygota</taxon>
        <taxon>Lepidoptera</taxon>
        <taxon>Glossata</taxon>
        <taxon>Ditrysia</taxon>
        <taxon>Tineoidea</taxon>
        <taxon>Psychidae</taxon>
        <taxon>Oiketicinae</taxon>
        <taxon>Eumeta</taxon>
    </lineage>
</organism>